<dbReference type="Proteomes" id="UP000305202">
    <property type="component" value="Unassembled WGS sequence"/>
</dbReference>
<name>A0ABY2SGH1_9HYPH</name>
<dbReference type="EMBL" id="SZPQ01000041">
    <property type="protein sequence ID" value="TKI03559.1"/>
    <property type="molecule type" value="Genomic_DNA"/>
</dbReference>
<sequence length="196" mass="23226">MNIPKRRNCKSCGKTFKPTAFYVWWCSDECRDEVIRTAAEKGRQSVARKKAAALKEERKMWRERKAAVKPLKHWEDMTQRVVNDYVRERDRDLPCISCGTWITVQWEAGHYRSRGAASHLRYNELNINKQCHRCNDELSSNAIPYREGLIEKIGLERVLALENDNTPHRYTREELDSIRAHYRAKRRDLLKHREAA</sequence>
<comment type="caution">
    <text evidence="1">The sequence shown here is derived from an EMBL/GenBank/DDBJ whole genome shotgun (WGS) entry which is preliminary data.</text>
</comment>
<evidence type="ECO:0000313" key="2">
    <source>
        <dbReference type="Proteomes" id="UP000305202"/>
    </source>
</evidence>
<reference evidence="1 2" key="1">
    <citation type="submission" date="2019-04" db="EMBL/GenBank/DDBJ databases">
        <authorList>
            <person name="Li M."/>
            <person name="Gao C."/>
        </authorList>
    </citation>
    <scope>NUCLEOTIDE SEQUENCE [LARGE SCALE GENOMIC DNA]</scope>
    <source>
        <strain evidence="1 2">BGMRC 2031</strain>
    </source>
</reference>
<keyword evidence="2" id="KW-1185">Reference proteome</keyword>
<dbReference type="InterPro" id="IPR008713">
    <property type="entry name" value="Phage_lambda_NinG"/>
</dbReference>
<organism evidence="1 2">
    <name type="scientific">Martelella alba</name>
    <dbReference type="NCBI Taxonomy" id="2590451"/>
    <lineage>
        <taxon>Bacteria</taxon>
        <taxon>Pseudomonadati</taxon>
        <taxon>Pseudomonadota</taxon>
        <taxon>Alphaproteobacteria</taxon>
        <taxon>Hyphomicrobiales</taxon>
        <taxon>Aurantimonadaceae</taxon>
        <taxon>Martelella</taxon>
    </lineage>
</organism>
<dbReference type="Pfam" id="PF05766">
    <property type="entry name" value="NinG"/>
    <property type="match status" value="1"/>
</dbReference>
<protein>
    <submittedName>
        <fullName evidence="1">Recombination protein NinG</fullName>
    </submittedName>
</protein>
<proteinExistence type="predicted"/>
<dbReference type="RefSeq" id="WP_136992299.1">
    <property type="nucleotide sequence ID" value="NZ_SZPQ01000041.1"/>
</dbReference>
<accession>A0ABY2SGH1</accession>
<gene>
    <name evidence="1" type="ORF">FCN80_21005</name>
</gene>
<evidence type="ECO:0000313" key="1">
    <source>
        <dbReference type="EMBL" id="TKI03559.1"/>
    </source>
</evidence>